<gene>
    <name evidence="1" type="ORF">ED033_16125</name>
</gene>
<dbReference type="EMBL" id="RMEA01000051">
    <property type="protein sequence ID" value="MER43830.1"/>
    <property type="molecule type" value="Genomic_DNA"/>
</dbReference>
<organism evidence="1">
    <name type="scientific">Salmonella enterica</name>
    <name type="common">Salmonella choleraesuis</name>
    <dbReference type="NCBI Taxonomy" id="28901"/>
    <lineage>
        <taxon>Bacteria</taxon>
        <taxon>Pseudomonadati</taxon>
        <taxon>Pseudomonadota</taxon>
        <taxon>Gammaproteobacteria</taxon>
        <taxon>Enterobacterales</taxon>
        <taxon>Enterobacteriaceae</taxon>
        <taxon>Salmonella</taxon>
    </lineage>
</organism>
<dbReference type="Proteomes" id="UP000885379">
    <property type="component" value="Unassembled WGS sequence"/>
</dbReference>
<reference evidence="1" key="1">
    <citation type="submission" date="2018-10" db="EMBL/GenBank/DDBJ databases">
        <authorList>
            <consortium name="PulseNet: The National Subtyping Network for Foodborne Disease Surveillance"/>
            <person name="Tarr C.L."/>
            <person name="Trees E."/>
            <person name="Katz L.S."/>
            <person name="Carleton-Romer H.A."/>
            <person name="Stroika S."/>
            <person name="Kucerova Z."/>
            <person name="Roache K.F."/>
            <person name="Sabol A.L."/>
            <person name="Besser J."/>
            <person name="Gerner-Smidt P."/>
        </authorList>
    </citation>
    <scope>NUCLEOTIDE SEQUENCE [LARGE SCALE GENOMIC DNA]</scope>
    <source>
        <strain evidence="1">PNUSAS057480</strain>
    </source>
</reference>
<sequence length="107" mass="12027">MKNEVLKEAIENYQCLKAQVRQQESECHDPLSFGGVDVDLFEAFMFAKSQLQELISPDEYLELKRKVSHLNNEVGALILENIVFKNEVAKLGGDPDFLGNVDVEGKA</sequence>
<accession>A0A3I8FVI2</accession>
<dbReference type="AlphaFoldDB" id="A0A3I8FVI2"/>
<dbReference type="RefSeq" id="WP_058216901.1">
    <property type="nucleotide sequence ID" value="NZ_JBNQPZ010000006.1"/>
</dbReference>
<proteinExistence type="predicted"/>
<protein>
    <submittedName>
        <fullName evidence="1">Uncharacterized protein</fullName>
    </submittedName>
</protein>
<name>A0A3I8FVI2_SALER</name>
<evidence type="ECO:0000313" key="1">
    <source>
        <dbReference type="EMBL" id="MER43830.1"/>
    </source>
</evidence>
<comment type="caution">
    <text evidence="1">The sequence shown here is derived from an EMBL/GenBank/DDBJ whole genome shotgun (WGS) entry which is preliminary data.</text>
</comment>